<keyword evidence="1" id="KW-0479">Metal-binding</keyword>
<feature type="domain" description="4Fe-4S ferredoxin-type" evidence="4">
    <location>
        <begin position="13"/>
        <end position="43"/>
    </location>
</feature>
<protein>
    <submittedName>
        <fullName evidence="5">4Fe-4S dicluster domain-containing protein</fullName>
    </submittedName>
</protein>
<dbReference type="GO" id="GO:0051536">
    <property type="term" value="F:iron-sulfur cluster binding"/>
    <property type="evidence" value="ECO:0007669"/>
    <property type="project" value="UniProtKB-KW"/>
</dbReference>
<dbReference type="SUPFAM" id="SSF54862">
    <property type="entry name" value="4Fe-4S ferredoxins"/>
    <property type="match status" value="1"/>
</dbReference>
<evidence type="ECO:0000313" key="6">
    <source>
        <dbReference type="Proteomes" id="UP000285655"/>
    </source>
</evidence>
<sequence length="80" mass="8960">MRDYKGKTYSDSKKEWTNFSELCKGCGLCIEKCPQECLSADNSRTNHYGTSTVKCDIGKCIACGICEIHCPDMAIRVDKK</sequence>
<dbReference type="EMBL" id="QZJW01000005">
    <property type="protein sequence ID" value="RJO62064.1"/>
    <property type="molecule type" value="Genomic_DNA"/>
</dbReference>
<dbReference type="PROSITE" id="PS00198">
    <property type="entry name" value="4FE4S_FER_1"/>
    <property type="match status" value="1"/>
</dbReference>
<comment type="caution">
    <text evidence="5">The sequence shown here is derived from an EMBL/GenBank/DDBJ whole genome shotgun (WGS) entry which is preliminary data.</text>
</comment>
<evidence type="ECO:0000256" key="3">
    <source>
        <dbReference type="ARBA" id="ARBA00023014"/>
    </source>
</evidence>
<proteinExistence type="predicted"/>
<keyword evidence="2" id="KW-0408">Iron</keyword>
<evidence type="ECO:0000259" key="4">
    <source>
        <dbReference type="PROSITE" id="PS51379"/>
    </source>
</evidence>
<accession>A0A419DG07</accession>
<dbReference type="Proteomes" id="UP000285655">
    <property type="component" value="Unassembled WGS sequence"/>
</dbReference>
<gene>
    <name evidence="5" type="ORF">C4544_01020</name>
</gene>
<dbReference type="InterPro" id="IPR017900">
    <property type="entry name" value="4Fe4S_Fe_S_CS"/>
</dbReference>
<keyword evidence="3" id="KW-0411">Iron-sulfur</keyword>
<dbReference type="InterPro" id="IPR017896">
    <property type="entry name" value="4Fe4S_Fe-S-bd"/>
</dbReference>
<evidence type="ECO:0000256" key="2">
    <source>
        <dbReference type="ARBA" id="ARBA00023004"/>
    </source>
</evidence>
<organism evidence="5 6">
    <name type="scientific">candidate division WS5 bacterium</name>
    <dbReference type="NCBI Taxonomy" id="2093353"/>
    <lineage>
        <taxon>Bacteria</taxon>
        <taxon>candidate division WS5</taxon>
    </lineage>
</organism>
<dbReference type="Gene3D" id="3.30.70.20">
    <property type="match status" value="1"/>
</dbReference>
<reference evidence="5 6" key="1">
    <citation type="journal article" date="2017" name="ISME J.">
        <title>Energy and carbon metabolisms in a deep terrestrial subsurface fluid microbial community.</title>
        <authorList>
            <person name="Momper L."/>
            <person name="Jungbluth S.P."/>
            <person name="Lee M.D."/>
            <person name="Amend J.P."/>
        </authorList>
    </citation>
    <scope>NUCLEOTIDE SEQUENCE [LARGE SCALE GENOMIC DNA]</scope>
    <source>
        <strain evidence="5">SURF_29</strain>
    </source>
</reference>
<dbReference type="PROSITE" id="PS51379">
    <property type="entry name" value="4FE4S_FER_2"/>
    <property type="match status" value="2"/>
</dbReference>
<evidence type="ECO:0000256" key="1">
    <source>
        <dbReference type="ARBA" id="ARBA00022723"/>
    </source>
</evidence>
<dbReference type="GO" id="GO:0046872">
    <property type="term" value="F:metal ion binding"/>
    <property type="evidence" value="ECO:0007669"/>
    <property type="project" value="UniProtKB-KW"/>
</dbReference>
<dbReference type="Pfam" id="PF12838">
    <property type="entry name" value="Fer4_7"/>
    <property type="match status" value="1"/>
</dbReference>
<name>A0A419DG07_9BACT</name>
<evidence type="ECO:0000313" key="5">
    <source>
        <dbReference type="EMBL" id="RJO62064.1"/>
    </source>
</evidence>
<dbReference type="AlphaFoldDB" id="A0A419DG07"/>
<feature type="domain" description="4Fe-4S ferredoxin-type" evidence="4">
    <location>
        <begin position="51"/>
        <end position="80"/>
    </location>
</feature>